<comment type="caution">
    <text evidence="2">The sequence shown here is derived from an EMBL/GenBank/DDBJ whole genome shotgun (WGS) entry which is preliminary data.</text>
</comment>
<evidence type="ECO:0000259" key="1">
    <source>
        <dbReference type="SMART" id="SM00587"/>
    </source>
</evidence>
<protein>
    <recommendedName>
        <fullName evidence="1">CHK kinase-like domain-containing protein</fullName>
    </recommendedName>
</protein>
<dbReference type="InterPro" id="IPR015897">
    <property type="entry name" value="CHK_kinase-like"/>
</dbReference>
<dbReference type="EMBL" id="JBEDNZ010000028">
    <property type="protein sequence ID" value="KAL0809688.1"/>
    <property type="molecule type" value="Genomic_DNA"/>
</dbReference>
<accession>A0ABD0S6L0</accession>
<dbReference type="PANTHER" id="PTHR11012:SF54">
    <property type="entry name" value="CHK KINASE-LIKE DOMAIN-CONTAINING PROTEIN"/>
    <property type="match status" value="1"/>
</dbReference>
<reference evidence="2 3" key="1">
    <citation type="submission" date="2024-06" db="EMBL/GenBank/DDBJ databases">
        <title>A chromosome-level genome assembly of beet webworm, Loxostege sticticalis.</title>
        <authorList>
            <person name="Zhang Y."/>
        </authorList>
    </citation>
    <scope>NUCLEOTIDE SEQUENCE [LARGE SCALE GENOMIC DNA]</scope>
    <source>
        <strain evidence="2">AQ028</strain>
        <tissue evidence="2">Male pupae</tissue>
    </source>
</reference>
<feature type="domain" description="CHK kinase-like" evidence="1">
    <location>
        <begin position="128"/>
        <end position="315"/>
    </location>
</feature>
<name>A0ABD0S6L0_LOXSC</name>
<evidence type="ECO:0000313" key="3">
    <source>
        <dbReference type="Proteomes" id="UP001549921"/>
    </source>
</evidence>
<dbReference type="Gene3D" id="3.90.1200.10">
    <property type="match status" value="1"/>
</dbReference>
<gene>
    <name evidence="2" type="ORF">ABMA28_011205</name>
</gene>
<dbReference type="SMART" id="SM00587">
    <property type="entry name" value="CHK"/>
    <property type="match status" value="1"/>
</dbReference>
<dbReference type="SUPFAM" id="SSF56112">
    <property type="entry name" value="Protein kinase-like (PK-like)"/>
    <property type="match status" value="1"/>
</dbReference>
<dbReference type="PANTHER" id="PTHR11012">
    <property type="entry name" value="PROTEIN KINASE-LIKE DOMAIN-CONTAINING"/>
    <property type="match status" value="1"/>
</dbReference>
<dbReference type="InterPro" id="IPR004119">
    <property type="entry name" value="EcKL"/>
</dbReference>
<evidence type="ECO:0000313" key="2">
    <source>
        <dbReference type="EMBL" id="KAL0809688.1"/>
    </source>
</evidence>
<proteinExistence type="predicted"/>
<dbReference type="InterPro" id="IPR011009">
    <property type="entry name" value="Kinase-like_dom_sf"/>
</dbReference>
<dbReference type="Proteomes" id="UP001549921">
    <property type="component" value="Unassembled WGS sequence"/>
</dbReference>
<organism evidence="2 3">
    <name type="scientific">Loxostege sticticalis</name>
    <name type="common">Beet webworm moth</name>
    <dbReference type="NCBI Taxonomy" id="481309"/>
    <lineage>
        <taxon>Eukaryota</taxon>
        <taxon>Metazoa</taxon>
        <taxon>Ecdysozoa</taxon>
        <taxon>Arthropoda</taxon>
        <taxon>Hexapoda</taxon>
        <taxon>Insecta</taxon>
        <taxon>Pterygota</taxon>
        <taxon>Neoptera</taxon>
        <taxon>Endopterygota</taxon>
        <taxon>Lepidoptera</taxon>
        <taxon>Glossata</taxon>
        <taxon>Ditrysia</taxon>
        <taxon>Pyraloidea</taxon>
        <taxon>Crambidae</taxon>
        <taxon>Pyraustinae</taxon>
        <taxon>Loxostege</taxon>
    </lineage>
</organism>
<dbReference type="Pfam" id="PF02958">
    <property type="entry name" value="EcKL"/>
    <property type="match status" value="1"/>
</dbReference>
<sequence length="402" mass="46842">MTDAREQVLRELLQKIAAENNYENPEFETVVVPTTGANFSSQLFHATIKSSEKEDINVFAKVLVMGETMRQQFGKQATDMMLNIEPYFYTKLAKKYKEIEDKYDVPDEHRLIVPKYYGHSMEYLKEAVVMQDLSKDGFVTYDRFKSIDWDYASKAIEEMAKLHALSIAHQKEYPDDFEEAKKVLKRPDFEEKNPFLEMFKQGVAKALELTREENRPKITNFFESFDSNQFVKFYMPNKRPAIVHSDYRPSNLLHKIYEDGKFQVVPVDYQSLLVGSVVMDLLYFIFTGSDGAFRAKHYDQLIDYYYENLAAALKRLNLDPEEAFPRTDFDEELKEMLPFGLISSCMLLPVITIDLADVPRGEDGEYESESYDDMFGMLKNANALCEQRVNEVVDDYVRWGIL</sequence>
<dbReference type="AlphaFoldDB" id="A0ABD0S6L0"/>